<dbReference type="RefSeq" id="WP_098640128.1">
    <property type="nucleotide sequence ID" value="NZ_NVCO01000007.1"/>
</dbReference>
<dbReference type="GO" id="GO:0005971">
    <property type="term" value="C:ribonucleoside-diphosphate reductase complex"/>
    <property type="evidence" value="ECO:0007669"/>
    <property type="project" value="TreeGrafter"/>
</dbReference>
<dbReference type="NCBIfam" id="TIGR02506">
    <property type="entry name" value="NrdE_NrdA"/>
    <property type="match status" value="1"/>
</dbReference>
<keyword evidence="6 10" id="KW-0560">Oxidoreductase</keyword>
<dbReference type="InterPro" id="IPR039718">
    <property type="entry name" value="Rrm1"/>
</dbReference>
<feature type="domain" description="Ribonucleotide reductase large subunit" evidence="11">
    <location>
        <begin position="559"/>
        <end position="581"/>
    </location>
</feature>
<dbReference type="SUPFAM" id="SSF48168">
    <property type="entry name" value="R1 subunit of ribonucleotide reductase, N-terminal domain"/>
    <property type="match status" value="1"/>
</dbReference>
<keyword evidence="4" id="KW-0547">Nucleotide-binding</keyword>
<evidence type="ECO:0000259" key="11">
    <source>
        <dbReference type="PROSITE" id="PS00089"/>
    </source>
</evidence>
<dbReference type="EMBL" id="NVCO01000007">
    <property type="protein sequence ID" value="PFT50840.1"/>
    <property type="molecule type" value="Genomic_DNA"/>
</dbReference>
<sequence>MAKYYELNNEVKIEKDGRFQFEKDLEAVKSYFVDHVNQNMQYFHTLNEQLEYMFGDNSTESIYYDKKIFDMYKFEEVEEIFKYVYDKEFRFASFMSAFKFYNNYSLKTDDGTRYLERYEDRVAVNALFFGKGDVEKAKRFATVLIQQDYQPATPTFLNVGRYRGGKYVSCFLLDTQDTTESIFYALQSAGHLSRMGGGVAINLSKLRSAGEDISGTENASKSVVGVAKLFEGVFNQFDQKGQRKGAGAVYLNIFHPDIIEFLSTKKINADENIRLKTLSLGLIIPNKFYELAEKNEPYFTFYPNSVRKEYGIYLDDMDMDEWYEKLLNNPRVRKKQMLPARKMLTDIAKTQIESGYPYLINIDNANEQHTLKGLGKVKMSNLCVEIFQLQTESDIQGYKGEDKFGYDVNCNLGSINIVNVMENKNIKEAVRLAVNALTTVSIESAIDEVPTVKKANEALHSVGLGAMNLHGYLAKNKILYSSEYARDFANTFFMMMRFYALEESNDIAKELGETFTGFEKSEYANGNALKKYLEKSFAPKTEKVQKLFEGIYIPTQEDWAELNEKILKHGLFNAYNMAIAPTQSISYVQNATQSVLPVIEPIETRTYEDSTTHYPMPYISNENFFFYQSAYDVDMYKLIDLMAVIQGHVDQGISTTLYVDGMTTTTRDLARYFIYAQKKGLKSLYYTRTKKSDISECSSCSV</sequence>
<dbReference type="SUPFAM" id="SSF51998">
    <property type="entry name" value="PFL-like glycyl radical enzymes"/>
    <property type="match status" value="1"/>
</dbReference>
<dbReference type="GO" id="GO:0004748">
    <property type="term" value="F:ribonucleoside-diphosphate reductase activity, thioredoxin disulfide as acceptor"/>
    <property type="evidence" value="ECO:0007669"/>
    <property type="project" value="UniProtKB-EC"/>
</dbReference>
<dbReference type="PRINTS" id="PR01183">
    <property type="entry name" value="RIBORDTASEM1"/>
</dbReference>
<evidence type="ECO:0000256" key="2">
    <source>
        <dbReference type="ARBA" id="ARBA00012274"/>
    </source>
</evidence>
<gene>
    <name evidence="12" type="ORF">COK72_02200</name>
</gene>
<evidence type="ECO:0000256" key="4">
    <source>
        <dbReference type="ARBA" id="ARBA00022741"/>
    </source>
</evidence>
<dbReference type="Proteomes" id="UP000226106">
    <property type="component" value="Unassembled WGS sequence"/>
</dbReference>
<dbReference type="InterPro" id="IPR000788">
    <property type="entry name" value="RNR_lg_C"/>
</dbReference>
<evidence type="ECO:0000256" key="6">
    <source>
        <dbReference type="ARBA" id="ARBA00023002"/>
    </source>
</evidence>
<evidence type="ECO:0000313" key="12">
    <source>
        <dbReference type="EMBL" id="PFT50840.1"/>
    </source>
</evidence>
<dbReference type="Pfam" id="PF02867">
    <property type="entry name" value="Ribonuc_red_lgC"/>
    <property type="match status" value="1"/>
</dbReference>
<reference evidence="12 13" key="1">
    <citation type="submission" date="2017-09" db="EMBL/GenBank/DDBJ databases">
        <title>Large-scale bioinformatics analysis of Bacillus genomes uncovers conserved roles of natural products in bacterial physiology.</title>
        <authorList>
            <consortium name="Agbiome Team Llc"/>
            <person name="Bleich R.M."/>
            <person name="Grubbs K.J."/>
            <person name="Santa Maria K.C."/>
            <person name="Allen S.E."/>
            <person name="Farag S."/>
            <person name="Shank E.A."/>
            <person name="Bowers A."/>
        </authorList>
    </citation>
    <scope>NUCLEOTIDE SEQUENCE [LARGE SCALE GENOMIC DNA]</scope>
    <source>
        <strain evidence="12 13">AFS065400</strain>
    </source>
</reference>
<name>A0A9X7AS24_BACTU</name>
<keyword evidence="8" id="KW-1015">Disulfide bond</keyword>
<dbReference type="InterPro" id="IPR013509">
    <property type="entry name" value="RNR_lsu_N"/>
</dbReference>
<comment type="catalytic activity">
    <reaction evidence="9 10">
        <text>a 2'-deoxyribonucleoside 5'-diphosphate + [thioredoxin]-disulfide + H2O = a ribonucleoside 5'-diphosphate + [thioredoxin]-dithiol</text>
        <dbReference type="Rhea" id="RHEA:23252"/>
        <dbReference type="Rhea" id="RHEA-COMP:10698"/>
        <dbReference type="Rhea" id="RHEA-COMP:10700"/>
        <dbReference type="ChEBI" id="CHEBI:15377"/>
        <dbReference type="ChEBI" id="CHEBI:29950"/>
        <dbReference type="ChEBI" id="CHEBI:50058"/>
        <dbReference type="ChEBI" id="CHEBI:57930"/>
        <dbReference type="ChEBI" id="CHEBI:73316"/>
        <dbReference type="EC" id="1.17.4.1"/>
    </reaction>
</comment>
<dbReference type="Gene3D" id="1.10.1650.20">
    <property type="match status" value="1"/>
</dbReference>
<evidence type="ECO:0000256" key="1">
    <source>
        <dbReference type="ARBA" id="ARBA00010406"/>
    </source>
</evidence>
<dbReference type="InterPro" id="IPR008926">
    <property type="entry name" value="RNR_R1-su_N"/>
</dbReference>
<dbReference type="PROSITE" id="PS00089">
    <property type="entry name" value="RIBORED_LARGE"/>
    <property type="match status" value="1"/>
</dbReference>
<dbReference type="Pfam" id="PF08343">
    <property type="entry name" value="RNR_N"/>
    <property type="match status" value="1"/>
</dbReference>
<evidence type="ECO:0000256" key="8">
    <source>
        <dbReference type="ARBA" id="ARBA00023157"/>
    </source>
</evidence>
<dbReference type="Pfam" id="PF00317">
    <property type="entry name" value="Ribonuc_red_lgN"/>
    <property type="match status" value="1"/>
</dbReference>
<accession>A0A9X7AS24</accession>
<comment type="similarity">
    <text evidence="1 10">Belongs to the ribonucleoside diphosphate reductase large chain family.</text>
</comment>
<dbReference type="EC" id="1.17.4.1" evidence="2 10"/>
<dbReference type="Gene3D" id="3.20.70.20">
    <property type="match status" value="1"/>
</dbReference>
<dbReference type="InterPro" id="IPR013346">
    <property type="entry name" value="NrdE_NrdA_C"/>
</dbReference>
<comment type="caution">
    <text evidence="12">The sequence shown here is derived from an EMBL/GenBank/DDBJ whole genome shotgun (WGS) entry which is preliminary data.</text>
</comment>
<dbReference type="GO" id="GO:0009263">
    <property type="term" value="P:deoxyribonucleotide biosynthetic process"/>
    <property type="evidence" value="ECO:0007669"/>
    <property type="project" value="UniProtKB-KW"/>
</dbReference>
<evidence type="ECO:0000256" key="9">
    <source>
        <dbReference type="ARBA" id="ARBA00047754"/>
    </source>
</evidence>
<evidence type="ECO:0000256" key="10">
    <source>
        <dbReference type="RuleBase" id="RU003410"/>
    </source>
</evidence>
<dbReference type="PANTHER" id="PTHR11573">
    <property type="entry name" value="RIBONUCLEOSIDE-DIPHOSPHATE REDUCTASE LARGE CHAIN"/>
    <property type="match status" value="1"/>
</dbReference>
<keyword evidence="7 10" id="KW-0215">Deoxyribonucleotide synthesis</keyword>
<protein>
    <recommendedName>
        <fullName evidence="2 10">Ribonucleoside-diphosphate reductase</fullName>
        <ecNumber evidence="2 10">1.17.4.1</ecNumber>
    </recommendedName>
</protein>
<keyword evidence="5" id="KW-0067">ATP-binding</keyword>
<evidence type="ECO:0000256" key="7">
    <source>
        <dbReference type="ARBA" id="ARBA00023116"/>
    </source>
</evidence>
<comment type="function">
    <text evidence="10">Provides the precursors necessary for DNA synthesis. Catalyzes the biosynthesis of deoxyribonucleotides from the corresponding ribonucleotides.</text>
</comment>
<keyword evidence="3" id="KW-0021">Allosteric enzyme</keyword>
<dbReference type="GO" id="GO:0005524">
    <property type="term" value="F:ATP binding"/>
    <property type="evidence" value="ECO:0007669"/>
    <property type="project" value="UniProtKB-KW"/>
</dbReference>
<evidence type="ECO:0000256" key="5">
    <source>
        <dbReference type="ARBA" id="ARBA00022840"/>
    </source>
</evidence>
<organism evidence="12 13">
    <name type="scientific">Bacillus thuringiensis</name>
    <dbReference type="NCBI Taxonomy" id="1428"/>
    <lineage>
        <taxon>Bacteria</taxon>
        <taxon>Bacillati</taxon>
        <taxon>Bacillota</taxon>
        <taxon>Bacilli</taxon>
        <taxon>Bacillales</taxon>
        <taxon>Bacillaceae</taxon>
        <taxon>Bacillus</taxon>
        <taxon>Bacillus cereus group</taxon>
    </lineage>
</organism>
<dbReference type="PANTHER" id="PTHR11573:SF30">
    <property type="entry name" value="RIBONUCLEOSIDE-DIPHOSPHATE REDUCTASE 2 SUBUNIT ALPHA"/>
    <property type="match status" value="1"/>
</dbReference>
<dbReference type="InterPro" id="IPR026459">
    <property type="entry name" value="RNR_1b_NrdE"/>
</dbReference>
<evidence type="ECO:0000256" key="3">
    <source>
        <dbReference type="ARBA" id="ARBA00022533"/>
    </source>
</evidence>
<dbReference type="NCBIfam" id="TIGR04170">
    <property type="entry name" value="RNR_1b_NrdE"/>
    <property type="match status" value="1"/>
</dbReference>
<dbReference type="AlphaFoldDB" id="A0A9X7AS24"/>
<dbReference type="InterPro" id="IPR013554">
    <property type="entry name" value="RNR_N"/>
</dbReference>
<evidence type="ECO:0000313" key="13">
    <source>
        <dbReference type="Proteomes" id="UP000226106"/>
    </source>
</evidence>
<proteinExistence type="inferred from homology"/>